<feature type="domain" description="AAA" evidence="1">
    <location>
        <begin position="38"/>
        <end position="173"/>
    </location>
</feature>
<evidence type="ECO:0000313" key="3">
    <source>
        <dbReference type="EMBL" id="OGZ40369.1"/>
    </source>
</evidence>
<protein>
    <recommendedName>
        <fullName evidence="5">AAA+ ATPase domain-containing protein</fullName>
    </recommendedName>
</protein>
<evidence type="ECO:0000313" key="4">
    <source>
        <dbReference type="Proteomes" id="UP000177020"/>
    </source>
</evidence>
<gene>
    <name evidence="3" type="ORF">A3I20_01940</name>
</gene>
<dbReference type="Proteomes" id="UP000177020">
    <property type="component" value="Unassembled WGS sequence"/>
</dbReference>
<evidence type="ECO:0008006" key="5">
    <source>
        <dbReference type="Google" id="ProtNLM"/>
    </source>
</evidence>
<comment type="caution">
    <text evidence="3">The sequence shown here is derived from an EMBL/GenBank/DDBJ whole genome shotgun (WGS) entry which is preliminary data.</text>
</comment>
<dbReference type="InterPro" id="IPR025420">
    <property type="entry name" value="DUF4143"/>
</dbReference>
<dbReference type="PANTHER" id="PTHR33295">
    <property type="entry name" value="ATPASE"/>
    <property type="match status" value="1"/>
</dbReference>
<name>A0A1G2FQK5_9BACT</name>
<dbReference type="EMBL" id="MHNG01000019">
    <property type="protein sequence ID" value="OGZ40369.1"/>
    <property type="molecule type" value="Genomic_DNA"/>
</dbReference>
<sequence>MNYFDILHPTNYWGELKQSPGKPRPEYVSWLLEQSENSNVSAVVGVRRSGKSTILKQVIYQLITRKGVNPNNTLLVNLEDPRLIELLENANLLNLIFAFKNRADLRSKMYVVFDEIQNIPGWESIIRTLHDQEPNLKIYLTGSSAQLLGKELGTKLTGRYLTTEVFPLSFQEYKRFTKKDLKSFVQSGGFPDPVLTSNQSIQEQLLKDYYESILLRDITARYGIRDDFKLRRLSAQLFASVANQASSYRLSKDLEVSPDTILQYFNYIEDAYLGFFVPKFSQSVRKQNYNPKKFYSIDNGLQSAVSFRVLDDLGKLFENTVYLALRRAFDQIYYWQEDKEVDFVVKEKEQISYLVNASVSIKLESTRNREVESLMSGMHALQKPESILVIMEGENEVIHTEAGTIKVIEYTKLEEILSKRK</sequence>
<organism evidence="3 4">
    <name type="scientific">Candidatus Portnoybacteria bacterium RIFCSPLOWO2_02_FULL_40_15</name>
    <dbReference type="NCBI Taxonomy" id="1802002"/>
    <lineage>
        <taxon>Bacteria</taxon>
        <taxon>Candidatus Portnoyibacteriota</taxon>
    </lineage>
</organism>
<dbReference type="AlphaFoldDB" id="A0A1G2FQK5"/>
<proteinExistence type="predicted"/>
<accession>A0A1G2FQK5</accession>
<reference evidence="3 4" key="1">
    <citation type="journal article" date="2016" name="Nat. Commun.">
        <title>Thousands of microbial genomes shed light on interconnected biogeochemical processes in an aquifer system.</title>
        <authorList>
            <person name="Anantharaman K."/>
            <person name="Brown C.T."/>
            <person name="Hug L.A."/>
            <person name="Sharon I."/>
            <person name="Castelle C.J."/>
            <person name="Probst A.J."/>
            <person name="Thomas B.C."/>
            <person name="Singh A."/>
            <person name="Wilkins M.J."/>
            <person name="Karaoz U."/>
            <person name="Brodie E.L."/>
            <person name="Williams K.H."/>
            <person name="Hubbard S.S."/>
            <person name="Banfield J.F."/>
        </authorList>
    </citation>
    <scope>NUCLEOTIDE SEQUENCE [LARGE SCALE GENOMIC DNA]</scope>
</reference>
<feature type="domain" description="DUF4143" evidence="2">
    <location>
        <begin position="216"/>
        <end position="351"/>
    </location>
</feature>
<dbReference type="SUPFAM" id="SSF52540">
    <property type="entry name" value="P-loop containing nucleoside triphosphate hydrolases"/>
    <property type="match status" value="1"/>
</dbReference>
<dbReference type="Gene3D" id="3.40.50.300">
    <property type="entry name" value="P-loop containing nucleotide triphosphate hydrolases"/>
    <property type="match status" value="1"/>
</dbReference>
<dbReference type="Pfam" id="PF13635">
    <property type="entry name" value="DUF4143"/>
    <property type="match status" value="1"/>
</dbReference>
<dbReference type="Pfam" id="PF13173">
    <property type="entry name" value="AAA_14"/>
    <property type="match status" value="1"/>
</dbReference>
<dbReference type="InterPro" id="IPR027417">
    <property type="entry name" value="P-loop_NTPase"/>
</dbReference>
<dbReference type="InterPro" id="IPR041682">
    <property type="entry name" value="AAA_14"/>
</dbReference>
<dbReference type="PANTHER" id="PTHR33295:SF19">
    <property type="entry name" value="ARCHAEAL ATPASE"/>
    <property type="match status" value="1"/>
</dbReference>
<evidence type="ECO:0000259" key="1">
    <source>
        <dbReference type="Pfam" id="PF13173"/>
    </source>
</evidence>
<evidence type="ECO:0000259" key="2">
    <source>
        <dbReference type="Pfam" id="PF13635"/>
    </source>
</evidence>